<name>A0A7Y6UMS6_9HYPH</name>
<dbReference type="PANTHER" id="PTHR40269:SF1">
    <property type="entry name" value="OUTER MEMBRANE PROTEIN"/>
    <property type="match status" value="1"/>
</dbReference>
<dbReference type="Proteomes" id="UP000520198">
    <property type="component" value="Unassembled WGS sequence"/>
</dbReference>
<feature type="compositionally biased region" description="Low complexity" evidence="1">
    <location>
        <begin position="356"/>
        <end position="386"/>
    </location>
</feature>
<gene>
    <name evidence="2" type="ORF">HT585_12690</name>
</gene>
<evidence type="ECO:0000313" key="2">
    <source>
        <dbReference type="EMBL" id="NVD39721.1"/>
    </source>
</evidence>
<evidence type="ECO:0000313" key="3">
    <source>
        <dbReference type="Proteomes" id="UP000520198"/>
    </source>
</evidence>
<feature type="compositionally biased region" description="Gly residues" evidence="1">
    <location>
        <begin position="453"/>
        <end position="487"/>
    </location>
</feature>
<feature type="compositionally biased region" description="Basic and acidic residues" evidence="1">
    <location>
        <begin position="333"/>
        <end position="355"/>
    </location>
</feature>
<dbReference type="InterPro" id="IPR021728">
    <property type="entry name" value="DUF3300"/>
</dbReference>
<dbReference type="AlphaFoldDB" id="A0A7Y6UMS6"/>
<reference evidence="2 3" key="1">
    <citation type="submission" date="2020-06" db="EMBL/GenBank/DDBJ databases">
        <authorList>
            <person name="Grouzdev D.S."/>
        </authorList>
    </citation>
    <scope>NUCLEOTIDE SEQUENCE [LARGE SCALE GENOMIC DNA]</scope>
    <source>
        <strain evidence="2 3">HO-A22</strain>
    </source>
</reference>
<dbReference type="PANTHER" id="PTHR40269">
    <property type="entry name" value="OUTER MEMBRANE PROTEIN-RELATED"/>
    <property type="match status" value="1"/>
</dbReference>
<sequence>MAVKSVIRLHRSICFLATACLLIPEPYTYNFSAFAQEQAAADPAAAQQADADRPEPLSEDELEVLVARIALYPDELVALIASASLFPLQIIEGERYLDNLKKNKDLKPKDTWDGSVISLLNYPDIVKMMSEDIDWTQSLSDAMAYQQKDVLIAIQQLRDKAVASGVLKTDDKMKIVQENDNVIIQAANPEKIYVPQYEPEMLYVPDYAPEPLSYYPEPYPNYYYPAATFFAGAVTGAVFGAMVDWDDWGVWGGRYDGDIDVDCNNCLNNINGKVKFNDIDWKNVDRSKINIDKNQLAKFDRTNVKNKLEANGHNNIRDKAKVTRSNASANLRQKVDTGSFKDLKDVRSNKLDGAKNRAGNARPNAGAGNRQAAAAGAAQRPGNISKPGGGSGGKINRPASKPRPAAKADNRPRKPSGLGEVRSGKATQIQSRRGGQAMGGGARSGSRPHRSVGQGGGGGGRSMARHSGGGGARHGGGGGRGGGGRRR</sequence>
<dbReference type="EMBL" id="JABWDU010000002">
    <property type="protein sequence ID" value="NVD39721.1"/>
    <property type="molecule type" value="Genomic_DNA"/>
</dbReference>
<comment type="caution">
    <text evidence="2">The sequence shown here is derived from an EMBL/GenBank/DDBJ whole genome shotgun (WGS) entry which is preliminary data.</text>
</comment>
<dbReference type="RefSeq" id="WP_176353213.1">
    <property type="nucleotide sequence ID" value="NZ_JABWDU010000002.1"/>
</dbReference>
<dbReference type="Pfam" id="PF11737">
    <property type="entry name" value="DUF3300"/>
    <property type="match status" value="1"/>
</dbReference>
<protein>
    <submittedName>
        <fullName evidence="2">DUF3300 domain-containing protein</fullName>
    </submittedName>
</protein>
<evidence type="ECO:0000256" key="1">
    <source>
        <dbReference type="SAM" id="MobiDB-lite"/>
    </source>
</evidence>
<keyword evidence="3" id="KW-1185">Reference proteome</keyword>
<proteinExistence type="predicted"/>
<organism evidence="2 3">
    <name type="scientific">Ensifer oleiphilus</name>
    <dbReference type="NCBI Taxonomy" id="2742698"/>
    <lineage>
        <taxon>Bacteria</taxon>
        <taxon>Pseudomonadati</taxon>
        <taxon>Pseudomonadota</taxon>
        <taxon>Alphaproteobacteria</taxon>
        <taxon>Hyphomicrobiales</taxon>
        <taxon>Rhizobiaceae</taxon>
        <taxon>Sinorhizobium/Ensifer group</taxon>
        <taxon>Ensifer</taxon>
    </lineage>
</organism>
<accession>A0A7Y6UMS6</accession>
<feature type="region of interest" description="Disordered" evidence="1">
    <location>
        <begin position="324"/>
        <end position="487"/>
    </location>
</feature>
<feature type="compositionally biased region" description="Low complexity" evidence="1">
    <location>
        <begin position="394"/>
        <end position="405"/>
    </location>
</feature>